<dbReference type="Proteomes" id="UP000304953">
    <property type="component" value="Unassembled WGS sequence"/>
</dbReference>
<keyword evidence="2" id="KW-1185">Reference proteome</keyword>
<name>A0AC61RT95_9FIRM</name>
<evidence type="ECO:0000313" key="1">
    <source>
        <dbReference type="EMBL" id="TGY95135.1"/>
    </source>
</evidence>
<gene>
    <name evidence="1" type="ORF">E5329_16355</name>
</gene>
<reference evidence="1" key="1">
    <citation type="submission" date="2019-04" db="EMBL/GenBank/DDBJ databases">
        <title>Microbes associate with the intestines of laboratory mice.</title>
        <authorList>
            <person name="Navarre W."/>
            <person name="Wong E."/>
            <person name="Huang K."/>
            <person name="Tropini C."/>
            <person name="Ng K."/>
            <person name="Yu B."/>
        </authorList>
    </citation>
    <scope>NUCLEOTIDE SEQUENCE</scope>
    <source>
        <strain evidence="1">NM01_1-7b</strain>
    </source>
</reference>
<dbReference type="EMBL" id="SRYA01000034">
    <property type="protein sequence ID" value="TGY95135.1"/>
    <property type="molecule type" value="Genomic_DNA"/>
</dbReference>
<proteinExistence type="predicted"/>
<comment type="caution">
    <text evidence="1">The sequence shown here is derived from an EMBL/GenBank/DDBJ whole genome shotgun (WGS) entry which is preliminary data.</text>
</comment>
<sequence length="292" mass="32023">MIRAKIGILGTGNIGTDLLMKILNTKSLECTIFAGHNPDSANIKMVSDMGICTSVDGIEALVKYQNSIDIIIDATSAKAHLHHNKMLESLGKYVINLTPTETGKKCVPYINGDECVRCREVNMITCGGQATIPLAYAVLQTGCNVSYIETVSTISAKSAGKATRENIDEFIETTSGAMKMFTGVDKTKSIMIINPNEPPVNMRNTIYFQIDQGDFREICEIVGRTELQVKKYVPGYKIIVEPSFIDNILAITVEVSGNGDFLPEYAGNLDIITCAAIEMAEKYYNNVLIKER</sequence>
<dbReference type="EC" id="1.2.1.10" evidence="1"/>
<evidence type="ECO:0000313" key="2">
    <source>
        <dbReference type="Proteomes" id="UP000304953"/>
    </source>
</evidence>
<protein>
    <submittedName>
        <fullName evidence="1">Acetaldehyde dehydrogenase (Acetylating)</fullName>
        <ecNumber evidence="1">1.2.1.10</ecNumber>
    </submittedName>
</protein>
<organism evidence="1 2">
    <name type="scientific">Petralouisia muris</name>
    <dbReference type="NCBI Taxonomy" id="3032872"/>
    <lineage>
        <taxon>Bacteria</taxon>
        <taxon>Bacillati</taxon>
        <taxon>Bacillota</taxon>
        <taxon>Clostridia</taxon>
        <taxon>Lachnospirales</taxon>
        <taxon>Lachnospiraceae</taxon>
        <taxon>Petralouisia</taxon>
    </lineage>
</organism>
<accession>A0AC61RT95</accession>
<keyword evidence="1" id="KW-0560">Oxidoreductase</keyword>